<feature type="region of interest" description="Disordered" evidence="1">
    <location>
        <begin position="263"/>
        <end position="311"/>
    </location>
</feature>
<dbReference type="SMART" id="SM00355">
    <property type="entry name" value="ZnF_C2H2"/>
    <property type="match status" value="4"/>
</dbReference>
<dbReference type="InterPro" id="IPR039970">
    <property type="entry name" value="TF_Grauzone"/>
</dbReference>
<evidence type="ECO:0000256" key="1">
    <source>
        <dbReference type="SAM" id="MobiDB-lite"/>
    </source>
</evidence>
<dbReference type="STRING" id="78410.A0A0N8H5J0"/>
<organism evidence="3 4">
    <name type="scientific">Neonectria ditissima</name>
    <dbReference type="NCBI Taxonomy" id="78410"/>
    <lineage>
        <taxon>Eukaryota</taxon>
        <taxon>Fungi</taxon>
        <taxon>Dikarya</taxon>
        <taxon>Ascomycota</taxon>
        <taxon>Pezizomycotina</taxon>
        <taxon>Sordariomycetes</taxon>
        <taxon>Hypocreomycetidae</taxon>
        <taxon>Hypocreales</taxon>
        <taxon>Nectriaceae</taxon>
        <taxon>Neonectria</taxon>
    </lineage>
</organism>
<accession>A0A0N8H5J0</accession>
<dbReference type="InterPro" id="IPR013087">
    <property type="entry name" value="Znf_C2H2_type"/>
</dbReference>
<dbReference type="InterPro" id="IPR000409">
    <property type="entry name" value="BEACH_dom"/>
</dbReference>
<name>A0A0N8H5J0_9HYPO</name>
<dbReference type="AlphaFoldDB" id="A0A0N8H5J0"/>
<dbReference type="PANTHER" id="PTHR23225:SF2">
    <property type="entry name" value="AT09679P-RELATED"/>
    <property type="match status" value="1"/>
</dbReference>
<feature type="domain" description="BEACH" evidence="2">
    <location>
        <begin position="1"/>
        <end position="64"/>
    </location>
</feature>
<dbReference type="EMBL" id="LKCW01000209">
    <property type="protein sequence ID" value="KPM36308.1"/>
    <property type="molecule type" value="Genomic_DNA"/>
</dbReference>
<keyword evidence="4" id="KW-1185">Reference proteome</keyword>
<sequence>MIYGYSPNSTDAINGLNSEYFSQYKSLTGNNMIHGNIQDRIDPNLRTMGEIPMQQYLRDSHAPMFNVQSPHQYPIQAGHHDTISSLTLHSQGRHDSPIFQHQPSLISSAQSPRAESDLFYDGTQGPSTPHGMTSPYTRVCDPWDTELLTGLSSLAPNDGCVNPSDINPSHVRSDDLDEKGVCMELTLNQRHGFITSSPSTQHQEIEAAQHSLLRMSSPTNGVQHQDSLDAVYPDPETMDEIINSIEVANEPESYTAEGQVHTPAMAPCKPAPATKSPSRRGRPKRPAFPTMAGMSKVRKTAIAPSSRSGRKLPAASTTVHLCSKCDIYYKDAVTLSKHIRIAHNRVFACVLKFAGCDEAFASKNEWKRHAQAQHMNFHLWLCTHGSCGSFRADDDLITEPKLTHGRMFRRKDLFSQHVRRMHIFSSSSKKNKGGKHATPEEDEKLKKMQKQAFLERCKVPQHLNCPVSSCGHEFRGDGAWDGLMEHVAHHLDRAATGNEPPVQFGEDNKLIEWASSKDANVIYKDESGKWKIREPLTNVKVDLETLPTRAVPSCTTVVDEDAEGEDL</sequence>
<dbReference type="Gene3D" id="3.30.160.60">
    <property type="entry name" value="Classic Zinc Finger"/>
    <property type="match status" value="1"/>
</dbReference>
<dbReference type="OrthoDB" id="5388486at2759"/>
<protein>
    <recommendedName>
        <fullName evidence="2">BEACH domain-containing protein</fullName>
    </recommendedName>
</protein>
<dbReference type="PANTHER" id="PTHR23225">
    <property type="entry name" value="ZINC FINGER PROTEIN"/>
    <property type="match status" value="1"/>
</dbReference>
<comment type="caution">
    <text evidence="3">The sequence shown here is derived from an EMBL/GenBank/DDBJ whole genome shotgun (WGS) entry which is preliminary data.</text>
</comment>
<gene>
    <name evidence="3" type="ORF">AK830_g10259</name>
</gene>
<evidence type="ECO:0000259" key="2">
    <source>
        <dbReference type="PROSITE" id="PS50197"/>
    </source>
</evidence>
<evidence type="ECO:0000313" key="3">
    <source>
        <dbReference type="EMBL" id="KPM36308.1"/>
    </source>
</evidence>
<reference evidence="3 4" key="1">
    <citation type="submission" date="2015-09" db="EMBL/GenBank/DDBJ databases">
        <title>Draft genome of a European isolate of the apple canker pathogen Neonectria ditissima.</title>
        <authorList>
            <person name="Gomez-Cortecero A."/>
            <person name="Harrison R.J."/>
            <person name="Armitage A.D."/>
        </authorList>
    </citation>
    <scope>NUCLEOTIDE SEQUENCE [LARGE SCALE GENOMIC DNA]</scope>
    <source>
        <strain evidence="3 4">R09/05</strain>
    </source>
</reference>
<proteinExistence type="predicted"/>
<dbReference type="Proteomes" id="UP000050424">
    <property type="component" value="Unassembled WGS sequence"/>
</dbReference>
<dbReference type="GO" id="GO:0003700">
    <property type="term" value="F:DNA-binding transcription factor activity"/>
    <property type="evidence" value="ECO:0007669"/>
    <property type="project" value="InterPro"/>
</dbReference>
<evidence type="ECO:0000313" key="4">
    <source>
        <dbReference type="Proteomes" id="UP000050424"/>
    </source>
</evidence>
<dbReference type="PROSITE" id="PS00028">
    <property type="entry name" value="ZINC_FINGER_C2H2_1"/>
    <property type="match status" value="1"/>
</dbReference>
<dbReference type="PROSITE" id="PS50197">
    <property type="entry name" value="BEACH"/>
    <property type="match status" value="1"/>
</dbReference>